<accession>A0ACD4NLP3</accession>
<protein>
    <submittedName>
        <fullName evidence="1">Uncharacterized protein</fullName>
    </submittedName>
</protein>
<organism evidence="1 2">
    <name type="scientific">Antarcticirhabdus aurantiaca</name>
    <dbReference type="NCBI Taxonomy" id="2606717"/>
    <lineage>
        <taxon>Bacteria</taxon>
        <taxon>Pseudomonadati</taxon>
        <taxon>Pseudomonadota</taxon>
        <taxon>Alphaproteobacteria</taxon>
        <taxon>Hyphomicrobiales</taxon>
        <taxon>Aurantimonadaceae</taxon>
        <taxon>Antarcticirhabdus</taxon>
    </lineage>
</organism>
<evidence type="ECO:0000313" key="1">
    <source>
        <dbReference type="EMBL" id="WAJ27556.1"/>
    </source>
</evidence>
<sequence>MAGSIIRLAGSEIEIASWGVTTLYPDGLSVPAAPQDDATYRARAEALGYGADTMCMCVDHEVAHAVLAHVLGLRHSPTLRGVAEGAYWPHWQAEEASVLGLQRYARMSDVDLVKVAQRLAG</sequence>
<evidence type="ECO:0000313" key="2">
    <source>
        <dbReference type="Proteomes" id="UP001163223"/>
    </source>
</evidence>
<keyword evidence="2" id="KW-1185">Reference proteome</keyword>
<dbReference type="EMBL" id="CP113520">
    <property type="protein sequence ID" value="WAJ27556.1"/>
    <property type="molecule type" value="Genomic_DNA"/>
</dbReference>
<name>A0ACD4NLP3_9HYPH</name>
<dbReference type="Proteomes" id="UP001163223">
    <property type="component" value="Chromosome"/>
</dbReference>
<gene>
    <name evidence="1" type="ORF">OXU80_22345</name>
</gene>
<reference evidence="1" key="1">
    <citation type="submission" date="2022-11" db="EMBL/GenBank/DDBJ databases">
        <title>beta-Carotene-producing bacterium, Jeongeuplla avenae sp. nov., alleviates the salt stress of Arabidopsis seedlings.</title>
        <authorList>
            <person name="Jiang L."/>
            <person name="Lee J."/>
        </authorList>
    </citation>
    <scope>NUCLEOTIDE SEQUENCE</scope>
    <source>
        <strain evidence="1">DY_R2A_6</strain>
    </source>
</reference>
<proteinExistence type="predicted"/>